<feature type="chain" id="PRO_5020673438" description="Lipoprotein" evidence="1">
    <location>
        <begin position="25"/>
        <end position="258"/>
    </location>
</feature>
<evidence type="ECO:0000313" key="2">
    <source>
        <dbReference type="EMBL" id="TDE18018.1"/>
    </source>
</evidence>
<evidence type="ECO:0000313" key="3">
    <source>
        <dbReference type="Proteomes" id="UP000294850"/>
    </source>
</evidence>
<dbReference type="AlphaFoldDB" id="A0A4V2Z4U1"/>
<evidence type="ECO:0000256" key="1">
    <source>
        <dbReference type="SAM" id="SignalP"/>
    </source>
</evidence>
<dbReference type="EMBL" id="SMFL01000001">
    <property type="protein sequence ID" value="TDE18018.1"/>
    <property type="molecule type" value="Genomic_DNA"/>
</dbReference>
<dbReference type="RefSeq" id="WP_131955522.1">
    <property type="nucleotide sequence ID" value="NZ_SMFL01000001.1"/>
</dbReference>
<keyword evidence="3" id="KW-1185">Reference proteome</keyword>
<gene>
    <name evidence="2" type="ORF">E0F88_00220</name>
</gene>
<reference evidence="2 3" key="1">
    <citation type="submission" date="2019-03" db="EMBL/GenBank/DDBJ databases">
        <title>Dyadobacter AR-3-6 sp. nov., isolated from arctic soil.</title>
        <authorList>
            <person name="Chaudhary D.K."/>
        </authorList>
    </citation>
    <scope>NUCLEOTIDE SEQUENCE [LARGE SCALE GENOMIC DNA]</scope>
    <source>
        <strain evidence="2 3">AR-3-6</strain>
    </source>
</reference>
<evidence type="ECO:0008006" key="4">
    <source>
        <dbReference type="Google" id="ProtNLM"/>
    </source>
</evidence>
<proteinExistence type="predicted"/>
<name>A0A4V2Z4U1_9BACT</name>
<keyword evidence="1" id="KW-0732">Signal</keyword>
<sequence>MKSTLTTIQVILSALFVFSCGGSASDKPKDVAVSEIKESENMDSKGGNTCLLGYSDKLDQLLTLDAAAGFTALPANAAKVSYSKVMKNTASHSIKYSWIGDRKRSMKDAGMDMVLPVKEQIELHGIKEKTLTEFKASHRAPTNEEIRKRDKAVNDALDGKSGKKEINENLEKLDKMKVDKSTQKGVAQNMGNVFAKVAMAYEDVAGLGDAASWNSFERRLYVLDNGVEISLSVDLSADESVNKKKAVLILTQLLSKCD</sequence>
<dbReference type="PROSITE" id="PS51257">
    <property type="entry name" value="PROKAR_LIPOPROTEIN"/>
    <property type="match status" value="1"/>
</dbReference>
<organism evidence="2 3">
    <name type="scientific">Dyadobacter psychrotolerans</name>
    <dbReference type="NCBI Taxonomy" id="2541721"/>
    <lineage>
        <taxon>Bacteria</taxon>
        <taxon>Pseudomonadati</taxon>
        <taxon>Bacteroidota</taxon>
        <taxon>Cytophagia</taxon>
        <taxon>Cytophagales</taxon>
        <taxon>Spirosomataceae</taxon>
        <taxon>Dyadobacter</taxon>
    </lineage>
</organism>
<dbReference type="Proteomes" id="UP000294850">
    <property type="component" value="Unassembled WGS sequence"/>
</dbReference>
<comment type="caution">
    <text evidence="2">The sequence shown here is derived from an EMBL/GenBank/DDBJ whole genome shotgun (WGS) entry which is preliminary data.</text>
</comment>
<feature type="signal peptide" evidence="1">
    <location>
        <begin position="1"/>
        <end position="24"/>
    </location>
</feature>
<protein>
    <recommendedName>
        <fullName evidence="4">Lipoprotein</fullName>
    </recommendedName>
</protein>
<dbReference type="OrthoDB" id="793772at2"/>
<accession>A0A4V2Z4U1</accession>